<dbReference type="Proteomes" id="UP000254968">
    <property type="component" value="Unassembled WGS sequence"/>
</dbReference>
<proteinExistence type="predicted"/>
<reference evidence="1 2" key="1">
    <citation type="submission" date="2018-06" db="EMBL/GenBank/DDBJ databases">
        <authorList>
            <consortium name="Pathogen Informatics"/>
            <person name="Doyle S."/>
        </authorList>
    </citation>
    <scope>NUCLEOTIDE SEQUENCE [LARGE SCALE GENOMIC DNA]</scope>
    <source>
        <strain evidence="1 2">NCTC13315</strain>
    </source>
</reference>
<evidence type="ECO:0000313" key="2">
    <source>
        <dbReference type="Proteomes" id="UP000254968"/>
    </source>
</evidence>
<organism evidence="1 2">
    <name type="scientific">Legionella beliardensis</name>
    <dbReference type="NCBI Taxonomy" id="91822"/>
    <lineage>
        <taxon>Bacteria</taxon>
        <taxon>Pseudomonadati</taxon>
        <taxon>Pseudomonadota</taxon>
        <taxon>Gammaproteobacteria</taxon>
        <taxon>Legionellales</taxon>
        <taxon>Legionellaceae</taxon>
        <taxon>Legionella</taxon>
    </lineage>
</organism>
<evidence type="ECO:0000313" key="1">
    <source>
        <dbReference type="EMBL" id="STX29210.1"/>
    </source>
</evidence>
<gene>
    <name evidence="1" type="ORF">NCTC13315_01748</name>
</gene>
<dbReference type="EMBL" id="UGNV01000001">
    <property type="protein sequence ID" value="STX29210.1"/>
    <property type="molecule type" value="Genomic_DNA"/>
</dbReference>
<accession>A0A378I379</accession>
<name>A0A378I379_9GAMM</name>
<keyword evidence="1" id="KW-0808">Transferase</keyword>
<protein>
    <submittedName>
        <fullName evidence="1">Serine/threonine-protein kinase</fullName>
    </submittedName>
</protein>
<keyword evidence="2" id="KW-1185">Reference proteome</keyword>
<sequence>MAKFNQILSLTSTTEIYSYLLWFLTKLTRKQNPENEATTLLIETIKNNLLNHKPLDKENFLQALEGLKDNISEEQYIPLYYSIKFANIEGQSLKKRWENPFNRYLESLFAIAYTTNPPKKMIEAVALISQKLSLILEKNSNHPKVQLFLAKISQTSSEQEAFGKFEKNLDDLTDLLTELKNVNSSNFIRVLLIHYSFARYLIRENIDFATPLPNYLLKGGFYDYLNQVNSKSNQATLSRLPQQLRKDFIDGKLRGASCFSDWKLTRGRGDFTLNLSTNTLGTCLLRQDRELLPQLPQTISWQPDAICQAPYYPSNHIQTILNKDLTYVSGPSGMTTLMLGVLELLLALPTQELKDNYVLAIASYLVSGGLHSLHEVLLVAHDLLGYFPNYQLGEYESLINHFNQDKEHQKKIISLWDNYFDYCERYFTKKLLNTEFNLNYKAYFESKLALAVLNTVPPAVTRISQQIIKIVNKKYYKFSSLLQSNQRFAEELFGEHYFGRLPNSGKDALTAALDALADDQTPLIQIIHIHAIFSRYLPSLIKQASSLKNQQAFSIVKHSLFASDLTRGRCTVNSAPSPTINMGISQHPVYLKRLNKTTVPPHLRGLDEFAPEVKSDTYSKFIHGLMPFASGLSGHALRLFEAANYYCNLSAEEWQEYGLAVFAYLAAGGNHSFYEVMVNLAALKDKKSPTQYNDCIPKSFRSDKNYEELEQEFSQLCSTI</sequence>
<dbReference type="OrthoDB" id="5651231at2"/>
<keyword evidence="1" id="KW-0418">Kinase</keyword>
<dbReference type="AlphaFoldDB" id="A0A378I379"/>
<dbReference type="GO" id="GO:0016301">
    <property type="term" value="F:kinase activity"/>
    <property type="evidence" value="ECO:0007669"/>
    <property type="project" value="UniProtKB-KW"/>
</dbReference>
<dbReference type="RefSeq" id="WP_115302900.1">
    <property type="nucleotide sequence ID" value="NZ_CAAAHO010000007.1"/>
</dbReference>